<dbReference type="AlphaFoldDB" id="A0A0K0XS27"/>
<dbReference type="Gene3D" id="3.40.190.10">
    <property type="entry name" value="Periplasmic binding protein-like II"/>
    <property type="match status" value="1"/>
</dbReference>
<dbReference type="GO" id="GO:1904680">
    <property type="term" value="F:peptide transmembrane transporter activity"/>
    <property type="evidence" value="ECO:0007669"/>
    <property type="project" value="TreeGrafter"/>
</dbReference>
<dbReference type="InterPro" id="IPR000914">
    <property type="entry name" value="SBP_5_dom"/>
</dbReference>
<dbReference type="Gene3D" id="3.10.105.10">
    <property type="entry name" value="Dipeptide-binding Protein, Domain 3"/>
    <property type="match status" value="1"/>
</dbReference>
<feature type="domain" description="Solute-binding protein family 5" evidence="5">
    <location>
        <begin position="102"/>
        <end position="480"/>
    </location>
</feature>
<dbReference type="KEGG" id="wma:WM2015_123"/>
<dbReference type="GO" id="GO:0043190">
    <property type="term" value="C:ATP-binding cassette (ABC) transporter complex"/>
    <property type="evidence" value="ECO:0007669"/>
    <property type="project" value="InterPro"/>
</dbReference>
<keyword evidence="4" id="KW-0732">Signal</keyword>
<dbReference type="InterPro" id="IPR039424">
    <property type="entry name" value="SBP_5"/>
</dbReference>
<dbReference type="Pfam" id="PF00496">
    <property type="entry name" value="SBP_bac_5"/>
    <property type="match status" value="1"/>
</dbReference>
<evidence type="ECO:0000259" key="5">
    <source>
        <dbReference type="Pfam" id="PF00496"/>
    </source>
</evidence>
<dbReference type="STRING" id="1579979.WM2015_123"/>
<evidence type="ECO:0000256" key="1">
    <source>
        <dbReference type="ARBA" id="ARBA00004196"/>
    </source>
</evidence>
<evidence type="ECO:0000256" key="3">
    <source>
        <dbReference type="ARBA" id="ARBA00022448"/>
    </source>
</evidence>
<evidence type="ECO:0000256" key="2">
    <source>
        <dbReference type="ARBA" id="ARBA00005695"/>
    </source>
</evidence>
<dbReference type="GO" id="GO:0030288">
    <property type="term" value="C:outer membrane-bounded periplasmic space"/>
    <property type="evidence" value="ECO:0007669"/>
    <property type="project" value="TreeGrafter"/>
</dbReference>
<dbReference type="PANTHER" id="PTHR30290">
    <property type="entry name" value="PERIPLASMIC BINDING COMPONENT OF ABC TRANSPORTER"/>
    <property type="match status" value="1"/>
</dbReference>
<dbReference type="SUPFAM" id="SSF53850">
    <property type="entry name" value="Periplasmic binding protein-like II"/>
    <property type="match status" value="1"/>
</dbReference>
<comment type="similarity">
    <text evidence="2">Belongs to the bacterial solute-binding protein 5 family.</text>
</comment>
<dbReference type="FunFam" id="3.90.76.10:FF:000001">
    <property type="entry name" value="Oligopeptide ABC transporter substrate-binding protein"/>
    <property type="match status" value="1"/>
</dbReference>
<sequence length="581" mass="65865">MAGLIRRSIGLLPVLLLAACGGESDGEAGVTRAPILPQPVEFVADAEGRPPPEALAETQVIHRGNGEEPQTLDPHLAEGVPSSTILRDLFEGLTTTAPDGRVIPGTAEHWDISRDGRVYTFYLDPQARWSNGEPLTAEDFVWSWRRVVDPATGASYSRMLAPVENAEAILAGELEPDALGVSALSETTFQVTLASPTPYFLGLLTHPTTFPVHRPALEAHGSAHVRPGHLVSNGAYMLVDWQVRSRIELARNPHYRQADQVLIERVFYYPFEDENTELNRFRAGDLHWTYQVPNSQFGWLEENMAEALMVAPWFGNYFFTYNLQRPPFQDNLALRQALSLAVDREILTERVTRFGEIPTFQLVPPGLPDYEPVVPEVAEWTQAEREAEARRLYAEAGYSEDEPLEVELRYNSSENHRRLAVAVSAMWKQVLGVRTRLINEEFRVFLQNRAQRRVTEVFRAGWIGDYQDAFTFLELFHSEHGRNDAGYANPTYDRLLEQVSAERIPALRRNLMREAERMLLADQVILPVYIYVSKRLVDPRLQGWQENVMDQHLTRHMYLLRERTDEVVEPVVESGSEAGSP</sequence>
<accession>A0A0K0XS27</accession>
<evidence type="ECO:0000313" key="6">
    <source>
        <dbReference type="EMBL" id="AKS40514.1"/>
    </source>
</evidence>
<evidence type="ECO:0000256" key="4">
    <source>
        <dbReference type="ARBA" id="ARBA00022729"/>
    </source>
</evidence>
<dbReference type="Gene3D" id="3.90.76.10">
    <property type="entry name" value="Dipeptide-binding Protein, Domain 1"/>
    <property type="match status" value="1"/>
</dbReference>
<keyword evidence="3" id="KW-0813">Transport</keyword>
<dbReference type="InterPro" id="IPR030678">
    <property type="entry name" value="Peptide/Ni-bd"/>
</dbReference>
<comment type="subcellular location">
    <subcellularLocation>
        <location evidence="1">Cell envelope</location>
    </subcellularLocation>
</comment>
<evidence type="ECO:0000313" key="7">
    <source>
        <dbReference type="Proteomes" id="UP000066624"/>
    </source>
</evidence>
<proteinExistence type="inferred from homology"/>
<keyword evidence="7" id="KW-1185">Reference proteome</keyword>
<dbReference type="GO" id="GO:0015833">
    <property type="term" value="P:peptide transport"/>
    <property type="evidence" value="ECO:0007669"/>
    <property type="project" value="TreeGrafter"/>
</dbReference>
<dbReference type="PANTHER" id="PTHR30290:SF10">
    <property type="entry name" value="PERIPLASMIC OLIGOPEPTIDE-BINDING PROTEIN-RELATED"/>
    <property type="match status" value="1"/>
</dbReference>
<organism evidence="6 7">
    <name type="scientific">Wenzhouxiangella marina</name>
    <dbReference type="NCBI Taxonomy" id="1579979"/>
    <lineage>
        <taxon>Bacteria</taxon>
        <taxon>Pseudomonadati</taxon>
        <taxon>Pseudomonadota</taxon>
        <taxon>Gammaproteobacteria</taxon>
        <taxon>Chromatiales</taxon>
        <taxon>Wenzhouxiangellaceae</taxon>
        <taxon>Wenzhouxiangella</taxon>
    </lineage>
</organism>
<dbReference type="CDD" id="cd08504">
    <property type="entry name" value="PBP2_OppA"/>
    <property type="match status" value="1"/>
</dbReference>
<dbReference type="EMBL" id="CP012154">
    <property type="protein sequence ID" value="AKS40514.1"/>
    <property type="molecule type" value="Genomic_DNA"/>
</dbReference>
<name>A0A0K0XS27_9GAMM</name>
<reference evidence="6 7" key="1">
    <citation type="submission" date="2015-07" db="EMBL/GenBank/DDBJ databases">
        <authorList>
            <person name="Noorani M."/>
        </authorList>
    </citation>
    <scope>NUCLEOTIDE SEQUENCE [LARGE SCALE GENOMIC DNA]</scope>
    <source>
        <strain evidence="6 7">KCTC 42284</strain>
    </source>
</reference>
<dbReference type="PIRSF" id="PIRSF002741">
    <property type="entry name" value="MppA"/>
    <property type="match status" value="1"/>
</dbReference>
<dbReference type="PROSITE" id="PS51257">
    <property type="entry name" value="PROKAR_LIPOPROTEIN"/>
    <property type="match status" value="1"/>
</dbReference>
<dbReference type="Proteomes" id="UP000066624">
    <property type="component" value="Chromosome"/>
</dbReference>
<gene>
    <name evidence="6" type="ORF">WM2015_123</name>
</gene>
<protein>
    <submittedName>
        <fullName evidence="6">Oligopeptide ABC transporter periplasmic oligopeptide-binding protein</fullName>
    </submittedName>
</protein>